<dbReference type="EMBL" id="KN846956">
    <property type="protein sequence ID" value="KIW72240.1"/>
    <property type="molecule type" value="Genomic_DNA"/>
</dbReference>
<keyword evidence="2" id="KW-1185">Reference proteome</keyword>
<protein>
    <submittedName>
        <fullName evidence="1">Uncharacterized protein</fullName>
    </submittedName>
</protein>
<gene>
    <name evidence="1" type="ORF">PV04_00449</name>
</gene>
<sequence>MSSGTQISLSPNHTSRLDCPLFFSLLPLRHEFSQISAPAHHQTVMRERVPSVRTAHRTDRGLTNRTSPAPCICIAAPRFCSQVPLSRTLCSASPGAPSPPAAWSQV</sequence>
<accession>A0A0D2G0F8</accession>
<dbReference type="HOGENOM" id="CLU_2222941_0_0_1"/>
<organism evidence="1 2">
    <name type="scientific">Phialophora macrospora</name>
    <dbReference type="NCBI Taxonomy" id="1851006"/>
    <lineage>
        <taxon>Eukaryota</taxon>
        <taxon>Fungi</taxon>
        <taxon>Dikarya</taxon>
        <taxon>Ascomycota</taxon>
        <taxon>Pezizomycotina</taxon>
        <taxon>Eurotiomycetes</taxon>
        <taxon>Chaetothyriomycetidae</taxon>
        <taxon>Chaetothyriales</taxon>
        <taxon>Herpotrichiellaceae</taxon>
        <taxon>Phialophora</taxon>
    </lineage>
</organism>
<evidence type="ECO:0000313" key="1">
    <source>
        <dbReference type="EMBL" id="KIW72240.1"/>
    </source>
</evidence>
<evidence type="ECO:0000313" key="2">
    <source>
        <dbReference type="Proteomes" id="UP000054266"/>
    </source>
</evidence>
<dbReference type="AlphaFoldDB" id="A0A0D2G0F8"/>
<name>A0A0D2G0F8_9EURO</name>
<proteinExistence type="predicted"/>
<dbReference type="Proteomes" id="UP000054266">
    <property type="component" value="Unassembled WGS sequence"/>
</dbReference>
<reference evidence="1 2" key="1">
    <citation type="submission" date="2015-01" db="EMBL/GenBank/DDBJ databases">
        <title>The Genome Sequence of Capronia semiimmersa CBS27337.</title>
        <authorList>
            <consortium name="The Broad Institute Genomics Platform"/>
            <person name="Cuomo C."/>
            <person name="de Hoog S."/>
            <person name="Gorbushina A."/>
            <person name="Stielow B."/>
            <person name="Teixiera M."/>
            <person name="Abouelleil A."/>
            <person name="Chapman S.B."/>
            <person name="Priest M."/>
            <person name="Young S.K."/>
            <person name="Wortman J."/>
            <person name="Nusbaum C."/>
            <person name="Birren B."/>
        </authorList>
    </citation>
    <scope>NUCLEOTIDE SEQUENCE [LARGE SCALE GENOMIC DNA]</scope>
    <source>
        <strain evidence="1 2">CBS 27337</strain>
    </source>
</reference>